<sequence length="949" mass="105594">MAAAVAAAGSGAGPGAAAAAAANLDDLMPSEDDLLYEEELLRNPYSLKMWWRYITARADASERRRHLLFERALRALPGSYKLWHAYLSERSAAVRGLAPNHPALTALAHTYERSLVTMHKMPRVWLDYLQLLMDMKKVTQARRTFDRALAALPITQHDRVWVLYLRFLAQPGIPVETAVRVYRRYLQLEPTHAEEFVAYLKQKERWGEAAKRLSGMLNDDTFRSIEGKSKHQLWLELCELITKHPAEVLAERIDVDAILRGGIRKYKDEVGRLWTALADFHIRRGAFEVARDVYEEGLAAVATVRDFGLLFDALSHFEESLLAAKLAAAGDDDGAMETDEAAENDGADFLLTDSGDDVDLRLARLEALAGRRAALLSAVMLRQNPHNVAEWHKRVKLFAGDPTKQILTYTEAVKTVDHDKAVGKPNSLWVAFAKFYEGHGDIANARIIFEKAVQVPYKYVDDLASVWCEWAEMELRHNNFKSALQLMCRATEVPQRPRKLSQEEERKLPVQERLYRSSKLWAFYADLEESLGTLESAAAVYDAMLELRVATPQIILNYALMLQEAKHWEAAFQVYERGTALFKYPHVADIWTAYIKSFVARYGGSKLERARDMFESALKDCPPEQAKPLFLEYAALEEQHGLARHAMQVYERAIPAVPKEQRLSILELYVSRATDFFGIAKVREIYETAIESVLLGSEPPADLPEEDVREIYETAIESEPPGDLPEEDVRNLCVRYAQLERKLGEIDRARAIFVHGSHLADPRRARPFWEAWNEFEVRHGNEDTFKEMLRIKRSVAASYAQMHIHTAAPVPDAAAAAPADGAAAAAGGDSMAALEAAALVDKGTRLSGFVSAGVIQQGQQAPAAGQQAAAAAAAAANPEEIELGDEDDDEDAGNEAAAADGAEAEPELQTKAVPAGVFGALAGQAEGGEQQQGEQQLGALERFKKRRVE</sequence>
<dbReference type="Pfam" id="PF23231">
    <property type="entry name" value="HAT_Syf1_CNRKL1_C"/>
    <property type="match status" value="2"/>
</dbReference>
<evidence type="ECO:0000256" key="4">
    <source>
        <dbReference type="ARBA" id="ARBA00022728"/>
    </source>
</evidence>
<dbReference type="InterPro" id="IPR045075">
    <property type="entry name" value="Syf1-like"/>
</dbReference>
<evidence type="ECO:0000256" key="8">
    <source>
        <dbReference type="SAM" id="MobiDB-lite"/>
    </source>
</evidence>
<dbReference type="InterPro" id="IPR011990">
    <property type="entry name" value="TPR-like_helical_dom_sf"/>
</dbReference>
<keyword evidence="3" id="KW-0507">mRNA processing</keyword>
<feature type="domain" description="Pre-mRNA-splicing factor SYF1 central HAT repeats" evidence="9">
    <location>
        <begin position="194"/>
        <end position="416"/>
    </location>
</feature>
<evidence type="ECO:0000256" key="6">
    <source>
        <dbReference type="ARBA" id="ARBA00023187"/>
    </source>
</evidence>
<feature type="domain" description="Pre-mRNA-splicing factor Syf1-like N-terminal HAT-repeats" evidence="11">
    <location>
        <begin position="32"/>
        <end position="190"/>
    </location>
</feature>
<dbReference type="Pfam" id="PF23233">
    <property type="entry name" value="HAT_Syf1_CNRKL1_N"/>
    <property type="match status" value="1"/>
</dbReference>
<evidence type="ECO:0000256" key="2">
    <source>
        <dbReference type="ARBA" id="ARBA00008644"/>
    </source>
</evidence>
<feature type="region of interest" description="Disordered" evidence="8">
    <location>
        <begin position="884"/>
        <end position="949"/>
    </location>
</feature>
<dbReference type="InterPro" id="IPR003107">
    <property type="entry name" value="HAT"/>
</dbReference>
<dbReference type="PANTHER" id="PTHR11246:SF5">
    <property type="entry name" value="PRE-MRNA-SPLICING FACTOR SYF1"/>
    <property type="match status" value="1"/>
</dbReference>
<evidence type="ECO:0000256" key="5">
    <source>
        <dbReference type="ARBA" id="ARBA00022737"/>
    </source>
</evidence>
<protein>
    <recommendedName>
        <fullName evidence="14">Suppressor of forked domain-containing protein</fullName>
    </recommendedName>
</protein>
<keyword evidence="13" id="KW-1185">Reference proteome</keyword>
<evidence type="ECO:0000259" key="11">
    <source>
        <dbReference type="Pfam" id="PF23233"/>
    </source>
</evidence>
<dbReference type="InterPro" id="IPR055430">
    <property type="entry name" value="HAT_Syf1_CNRKL1_C"/>
</dbReference>
<feature type="compositionally biased region" description="Low complexity" evidence="8">
    <location>
        <begin position="919"/>
        <end position="940"/>
    </location>
</feature>
<evidence type="ECO:0000256" key="1">
    <source>
        <dbReference type="ARBA" id="ARBA00004123"/>
    </source>
</evidence>
<evidence type="ECO:0000313" key="13">
    <source>
        <dbReference type="Proteomes" id="UP001244341"/>
    </source>
</evidence>
<dbReference type="Gene3D" id="1.25.40.10">
    <property type="entry name" value="Tetratricopeptide repeat domain"/>
    <property type="match status" value="5"/>
</dbReference>
<comment type="similarity">
    <text evidence="2">Belongs to the crooked-neck family.</text>
</comment>
<dbReference type="SUPFAM" id="SSF48452">
    <property type="entry name" value="TPR-like"/>
    <property type="match status" value="5"/>
</dbReference>
<dbReference type="SMART" id="SM00386">
    <property type="entry name" value="HAT"/>
    <property type="match status" value="11"/>
</dbReference>
<dbReference type="PANTHER" id="PTHR11246">
    <property type="entry name" value="PRE-MRNA SPLICING FACTOR"/>
    <property type="match status" value="1"/>
</dbReference>
<evidence type="ECO:0000313" key="12">
    <source>
        <dbReference type="EMBL" id="WIA16430.1"/>
    </source>
</evidence>
<keyword evidence="7" id="KW-0539">Nucleus</keyword>
<name>A0ABY8U5E3_TETOB</name>
<evidence type="ECO:0000256" key="7">
    <source>
        <dbReference type="ARBA" id="ARBA00023242"/>
    </source>
</evidence>
<comment type="subcellular location">
    <subcellularLocation>
        <location evidence="1">Nucleus</location>
    </subcellularLocation>
</comment>
<keyword evidence="6" id="KW-0508">mRNA splicing</keyword>
<dbReference type="Pfam" id="PF23220">
    <property type="entry name" value="HAT_Syf1_M"/>
    <property type="match status" value="1"/>
</dbReference>
<proteinExistence type="inferred from homology"/>
<evidence type="ECO:0000259" key="9">
    <source>
        <dbReference type="Pfam" id="PF23220"/>
    </source>
</evidence>
<dbReference type="EMBL" id="CP126214">
    <property type="protein sequence ID" value="WIA16430.1"/>
    <property type="molecule type" value="Genomic_DNA"/>
</dbReference>
<dbReference type="Proteomes" id="UP001244341">
    <property type="component" value="Chromosome 7b"/>
</dbReference>
<organism evidence="12 13">
    <name type="scientific">Tetradesmus obliquus</name>
    <name type="common">Green alga</name>
    <name type="synonym">Acutodesmus obliquus</name>
    <dbReference type="NCBI Taxonomy" id="3088"/>
    <lineage>
        <taxon>Eukaryota</taxon>
        <taxon>Viridiplantae</taxon>
        <taxon>Chlorophyta</taxon>
        <taxon>core chlorophytes</taxon>
        <taxon>Chlorophyceae</taxon>
        <taxon>CS clade</taxon>
        <taxon>Sphaeropleales</taxon>
        <taxon>Scenedesmaceae</taxon>
        <taxon>Tetradesmus</taxon>
    </lineage>
</organism>
<evidence type="ECO:0000256" key="3">
    <source>
        <dbReference type="ARBA" id="ARBA00022664"/>
    </source>
</evidence>
<evidence type="ECO:0008006" key="14">
    <source>
        <dbReference type="Google" id="ProtNLM"/>
    </source>
</evidence>
<accession>A0ABY8U5E3</accession>
<evidence type="ECO:0000259" key="10">
    <source>
        <dbReference type="Pfam" id="PF23231"/>
    </source>
</evidence>
<feature type="compositionally biased region" description="Acidic residues" evidence="8">
    <location>
        <begin position="884"/>
        <end position="893"/>
    </location>
</feature>
<reference evidence="12 13" key="1">
    <citation type="submission" date="2023-05" db="EMBL/GenBank/DDBJ databases">
        <title>A 100% complete, gapless, phased diploid assembly of the Scenedesmus obliquus UTEX 3031 genome.</title>
        <authorList>
            <person name="Biondi T.C."/>
            <person name="Hanschen E.R."/>
            <person name="Kwon T."/>
            <person name="Eng W."/>
            <person name="Kruse C.P.S."/>
            <person name="Koehler S.I."/>
            <person name="Kunde Y."/>
            <person name="Gleasner C.D."/>
            <person name="You Mak K.T."/>
            <person name="Polle J."/>
            <person name="Hovde B.T."/>
            <person name="Starkenburg S.R."/>
        </authorList>
    </citation>
    <scope>NUCLEOTIDE SEQUENCE [LARGE SCALE GENOMIC DNA]</scope>
    <source>
        <strain evidence="12 13">DOE0152z</strain>
    </source>
</reference>
<feature type="domain" description="Pre-mRNA-splicing factor Syf1/CRNKL1-like C-terminal HAT-repeats" evidence="10">
    <location>
        <begin position="420"/>
        <end position="693"/>
    </location>
</feature>
<dbReference type="InterPro" id="IPR056350">
    <property type="entry name" value="HAT_Syf1_central"/>
</dbReference>
<feature type="domain" description="Pre-mRNA-splicing factor Syf1/CRNKL1-like C-terminal HAT-repeats" evidence="10">
    <location>
        <begin position="708"/>
        <end position="835"/>
    </location>
</feature>
<gene>
    <name evidence="12" type="ORF">OEZ85_013118</name>
</gene>
<keyword evidence="5" id="KW-0677">Repeat</keyword>
<keyword evidence="4" id="KW-0747">Spliceosome</keyword>
<dbReference type="InterPro" id="IPR055433">
    <property type="entry name" value="HAT_Syf1-like_N"/>
</dbReference>